<dbReference type="EMBL" id="BGPR01008387">
    <property type="protein sequence ID" value="GBN33491.1"/>
    <property type="molecule type" value="Genomic_DNA"/>
</dbReference>
<evidence type="ECO:0000313" key="1">
    <source>
        <dbReference type="EMBL" id="GBN33491.1"/>
    </source>
</evidence>
<keyword evidence="2" id="KW-1185">Reference proteome</keyword>
<reference evidence="1 2" key="1">
    <citation type="journal article" date="2019" name="Sci. Rep.">
        <title>Orb-weaving spider Araneus ventricosus genome elucidates the spidroin gene catalogue.</title>
        <authorList>
            <person name="Kono N."/>
            <person name="Nakamura H."/>
            <person name="Ohtoshi R."/>
            <person name="Moran D.A.P."/>
            <person name="Shinohara A."/>
            <person name="Yoshida Y."/>
            <person name="Fujiwara M."/>
            <person name="Mori M."/>
            <person name="Tomita M."/>
            <person name="Arakawa K."/>
        </authorList>
    </citation>
    <scope>NUCLEOTIDE SEQUENCE [LARGE SCALE GENOMIC DNA]</scope>
</reference>
<proteinExistence type="predicted"/>
<comment type="caution">
    <text evidence="1">The sequence shown here is derived from an EMBL/GenBank/DDBJ whole genome shotgun (WGS) entry which is preliminary data.</text>
</comment>
<accession>A0A4Y2N2C1</accession>
<protein>
    <submittedName>
        <fullName evidence="1">Uncharacterized protein</fullName>
    </submittedName>
</protein>
<gene>
    <name evidence="1" type="ORF">AVEN_83419_1</name>
</gene>
<sequence length="86" mass="9785">MLKENETTKKKEEKSLLKPYLTRTALFLHKGMQFFPSFRGFRNQQKLLMSIAARLPTEEVPCSNTGPEKYGRGSNSPRVCAMAATF</sequence>
<name>A0A4Y2N2C1_ARAVE</name>
<evidence type="ECO:0000313" key="2">
    <source>
        <dbReference type="Proteomes" id="UP000499080"/>
    </source>
</evidence>
<dbReference type="AlphaFoldDB" id="A0A4Y2N2C1"/>
<dbReference type="Proteomes" id="UP000499080">
    <property type="component" value="Unassembled WGS sequence"/>
</dbReference>
<organism evidence="1 2">
    <name type="scientific">Araneus ventricosus</name>
    <name type="common">Orbweaver spider</name>
    <name type="synonym">Epeira ventricosa</name>
    <dbReference type="NCBI Taxonomy" id="182803"/>
    <lineage>
        <taxon>Eukaryota</taxon>
        <taxon>Metazoa</taxon>
        <taxon>Ecdysozoa</taxon>
        <taxon>Arthropoda</taxon>
        <taxon>Chelicerata</taxon>
        <taxon>Arachnida</taxon>
        <taxon>Araneae</taxon>
        <taxon>Araneomorphae</taxon>
        <taxon>Entelegynae</taxon>
        <taxon>Araneoidea</taxon>
        <taxon>Araneidae</taxon>
        <taxon>Araneus</taxon>
    </lineage>
</organism>